<proteinExistence type="predicted"/>
<dbReference type="Proteomes" id="UP000031668">
    <property type="component" value="Unassembled WGS sequence"/>
</dbReference>
<dbReference type="EMBL" id="JWZT01005731">
    <property type="protein sequence ID" value="KII60257.1"/>
    <property type="molecule type" value="Genomic_DNA"/>
</dbReference>
<accession>A0A0C2ITX1</accession>
<sequence>MLNGKFKEDILYLTIPLIPINMPFEFKRLQFPVPPTFAMTINKAQGQPVQARGLNLKYPCFTYKQLYEAFSWVGKPSGLYVYLPDGKTKKIYPIFSKIASHFFDNGHGGVQTRTGTFLNELYTDRNRDVVHAPVCAAQTRVGQNSHSLDIHPHPYAH</sequence>
<gene>
    <name evidence="1" type="ORF">RF11_08311</name>
</gene>
<keyword evidence="2" id="KW-1185">Reference proteome</keyword>
<organism evidence="1 2">
    <name type="scientific">Thelohanellus kitauei</name>
    <name type="common">Myxosporean</name>
    <dbReference type="NCBI Taxonomy" id="669202"/>
    <lineage>
        <taxon>Eukaryota</taxon>
        <taxon>Metazoa</taxon>
        <taxon>Cnidaria</taxon>
        <taxon>Myxozoa</taxon>
        <taxon>Myxosporea</taxon>
        <taxon>Bivalvulida</taxon>
        <taxon>Platysporina</taxon>
        <taxon>Myxobolidae</taxon>
        <taxon>Thelohanellus</taxon>
    </lineage>
</organism>
<protein>
    <submittedName>
        <fullName evidence="1">Uncharacterized protein</fullName>
    </submittedName>
</protein>
<reference evidence="1 2" key="1">
    <citation type="journal article" date="2014" name="Genome Biol. Evol.">
        <title>The genome of the myxosporean Thelohanellus kitauei shows adaptations to nutrient acquisition within its fish host.</title>
        <authorList>
            <person name="Yang Y."/>
            <person name="Xiong J."/>
            <person name="Zhou Z."/>
            <person name="Huo F."/>
            <person name="Miao W."/>
            <person name="Ran C."/>
            <person name="Liu Y."/>
            <person name="Zhang J."/>
            <person name="Feng J."/>
            <person name="Wang M."/>
            <person name="Wang M."/>
            <person name="Wang L."/>
            <person name="Yao B."/>
        </authorList>
    </citation>
    <scope>NUCLEOTIDE SEQUENCE [LARGE SCALE GENOMIC DNA]</scope>
    <source>
        <strain evidence="1">Wuqing</strain>
    </source>
</reference>
<evidence type="ECO:0000313" key="2">
    <source>
        <dbReference type="Proteomes" id="UP000031668"/>
    </source>
</evidence>
<comment type="caution">
    <text evidence="1">The sequence shown here is derived from an EMBL/GenBank/DDBJ whole genome shotgun (WGS) entry which is preliminary data.</text>
</comment>
<evidence type="ECO:0000313" key="1">
    <source>
        <dbReference type="EMBL" id="KII60257.1"/>
    </source>
</evidence>
<name>A0A0C2ITX1_THEKT</name>
<dbReference type="OrthoDB" id="5975268at2759"/>
<dbReference type="AlphaFoldDB" id="A0A0C2ITX1"/>